<dbReference type="GO" id="GO:0005829">
    <property type="term" value="C:cytosol"/>
    <property type="evidence" value="ECO:0007669"/>
    <property type="project" value="TreeGrafter"/>
</dbReference>
<protein>
    <submittedName>
        <fullName evidence="1">HAD superfamily hydrolase (TIGR01509 family)/HAD superfamily hydrolase (TIGR01549 family)</fullName>
    </submittedName>
</protein>
<gene>
    <name evidence="1" type="ORF">ATJ97_1064</name>
</gene>
<dbReference type="Gene3D" id="1.10.150.240">
    <property type="entry name" value="Putative phosphatase, domain 2"/>
    <property type="match status" value="1"/>
</dbReference>
<dbReference type="InterPro" id="IPR023198">
    <property type="entry name" value="PGP-like_dom2"/>
</dbReference>
<dbReference type="SFLD" id="SFLDG01135">
    <property type="entry name" value="C1.5.6:_HAD__Beta-PGM__Phospha"/>
    <property type="match status" value="1"/>
</dbReference>
<dbReference type="InterPro" id="IPR023214">
    <property type="entry name" value="HAD_sf"/>
</dbReference>
<dbReference type="SFLD" id="SFLDG01129">
    <property type="entry name" value="C1.5:_HAD__Beta-PGM__Phosphata"/>
    <property type="match status" value="1"/>
</dbReference>
<dbReference type="SUPFAM" id="SSF56784">
    <property type="entry name" value="HAD-like"/>
    <property type="match status" value="1"/>
</dbReference>
<dbReference type="InterPro" id="IPR006439">
    <property type="entry name" value="HAD-SF_hydro_IA"/>
</dbReference>
<keyword evidence="1" id="KW-0378">Hydrolase</keyword>
<dbReference type="NCBIfam" id="TIGR01509">
    <property type="entry name" value="HAD-SF-IA-v3"/>
    <property type="match status" value="1"/>
</dbReference>
<dbReference type="GO" id="GO:0008967">
    <property type="term" value="F:phosphoglycolate phosphatase activity"/>
    <property type="evidence" value="ECO:0007669"/>
    <property type="project" value="TreeGrafter"/>
</dbReference>
<dbReference type="OrthoDB" id="9793014at2"/>
<keyword evidence="2" id="KW-1185">Reference proteome</keyword>
<dbReference type="EMBL" id="PDJI01000004">
    <property type="protein sequence ID" value="PFG38583.1"/>
    <property type="molecule type" value="Genomic_DNA"/>
</dbReference>
<organism evidence="1 2">
    <name type="scientific">Georgenia soli</name>
    <dbReference type="NCBI Taxonomy" id="638953"/>
    <lineage>
        <taxon>Bacteria</taxon>
        <taxon>Bacillati</taxon>
        <taxon>Actinomycetota</taxon>
        <taxon>Actinomycetes</taxon>
        <taxon>Micrococcales</taxon>
        <taxon>Bogoriellaceae</taxon>
        <taxon>Georgenia</taxon>
    </lineage>
</organism>
<dbReference type="InterPro" id="IPR050155">
    <property type="entry name" value="HAD-like_hydrolase_sf"/>
</dbReference>
<dbReference type="Pfam" id="PF00702">
    <property type="entry name" value="Hydrolase"/>
    <property type="match status" value="1"/>
</dbReference>
<dbReference type="InterPro" id="IPR036412">
    <property type="entry name" value="HAD-like_sf"/>
</dbReference>
<dbReference type="AlphaFoldDB" id="A0A2A9EID0"/>
<sequence length="224" mass="23823">MANSSTGAVLLDADGTLVDSNYLHVDAWSRAFAEVGHPVDAWRIHRCIGMGSELLIPELLGDAAQAVGDRAKEIHSDLYGRAADRLRRLDGVPELVRSLRERGLRVVVSTSASPDELEHIEEVLDVDVDGITAAADVEDPKPAPDLVEAALDEAGVPADRAVFVGDSVWDVRSCRRAGVPCVGVLTGGISEADLTDAGAVAVYRSVAELHERLDDSPLAQLWAS</sequence>
<reference evidence="1 2" key="1">
    <citation type="submission" date="2017-10" db="EMBL/GenBank/DDBJ databases">
        <title>Sequencing the genomes of 1000 actinobacteria strains.</title>
        <authorList>
            <person name="Klenk H.-P."/>
        </authorList>
    </citation>
    <scope>NUCLEOTIDE SEQUENCE [LARGE SCALE GENOMIC DNA]</scope>
    <source>
        <strain evidence="1 2">DSM 21838</strain>
    </source>
</reference>
<name>A0A2A9EID0_9MICO</name>
<dbReference type="Gene3D" id="3.40.50.1000">
    <property type="entry name" value="HAD superfamily/HAD-like"/>
    <property type="match status" value="1"/>
</dbReference>
<accession>A0A2A9EID0</accession>
<dbReference type="RefSeq" id="WP_098482825.1">
    <property type="nucleotide sequence ID" value="NZ_PDJI01000004.1"/>
</dbReference>
<dbReference type="SFLD" id="SFLDS00003">
    <property type="entry name" value="Haloacid_Dehalogenase"/>
    <property type="match status" value="1"/>
</dbReference>
<evidence type="ECO:0000313" key="1">
    <source>
        <dbReference type="EMBL" id="PFG38583.1"/>
    </source>
</evidence>
<dbReference type="PANTHER" id="PTHR43434:SF16">
    <property type="entry name" value="BLL8046 PROTEIN"/>
    <property type="match status" value="1"/>
</dbReference>
<evidence type="ECO:0000313" key="2">
    <source>
        <dbReference type="Proteomes" id="UP000222106"/>
    </source>
</evidence>
<comment type="caution">
    <text evidence="1">The sequence shown here is derived from an EMBL/GenBank/DDBJ whole genome shotgun (WGS) entry which is preliminary data.</text>
</comment>
<dbReference type="PANTHER" id="PTHR43434">
    <property type="entry name" value="PHOSPHOGLYCOLATE PHOSPHATASE"/>
    <property type="match status" value="1"/>
</dbReference>
<proteinExistence type="predicted"/>
<dbReference type="GO" id="GO:0006281">
    <property type="term" value="P:DNA repair"/>
    <property type="evidence" value="ECO:0007669"/>
    <property type="project" value="TreeGrafter"/>
</dbReference>
<dbReference type="NCBIfam" id="TIGR01549">
    <property type="entry name" value="HAD-SF-IA-v1"/>
    <property type="match status" value="1"/>
</dbReference>
<dbReference type="Proteomes" id="UP000222106">
    <property type="component" value="Unassembled WGS sequence"/>
</dbReference>